<dbReference type="Pfam" id="PF19590">
    <property type="entry name" value="TrbL_3"/>
    <property type="match status" value="1"/>
</dbReference>
<feature type="region of interest" description="Disordered" evidence="1">
    <location>
        <begin position="330"/>
        <end position="355"/>
    </location>
</feature>
<keyword evidence="2" id="KW-0472">Membrane</keyword>
<keyword evidence="2" id="KW-1133">Transmembrane helix</keyword>
<evidence type="ECO:0000313" key="3">
    <source>
        <dbReference type="EMBL" id="ERJ07364.1"/>
    </source>
</evidence>
<proteinExistence type="predicted"/>
<protein>
    <submittedName>
        <fullName evidence="3">Uncharacterized protein</fullName>
    </submittedName>
</protein>
<feature type="compositionally biased region" description="Low complexity" evidence="1">
    <location>
        <begin position="845"/>
        <end position="875"/>
    </location>
</feature>
<feature type="compositionally biased region" description="Low complexity" evidence="1">
    <location>
        <begin position="989"/>
        <end position="1005"/>
    </location>
</feature>
<organism evidence="3 4">
    <name type="scientific">Halorhabdus tiamatea SARL4B</name>
    <dbReference type="NCBI Taxonomy" id="1033806"/>
    <lineage>
        <taxon>Archaea</taxon>
        <taxon>Methanobacteriati</taxon>
        <taxon>Methanobacteriota</taxon>
        <taxon>Stenosarchaea group</taxon>
        <taxon>Halobacteria</taxon>
        <taxon>Halobacteriales</taxon>
        <taxon>Haloarculaceae</taxon>
        <taxon>Halorhabdus</taxon>
    </lineage>
</organism>
<feature type="transmembrane region" description="Helical" evidence="2">
    <location>
        <begin position="246"/>
        <end position="264"/>
    </location>
</feature>
<feature type="compositionally biased region" description="Low complexity" evidence="1">
    <location>
        <begin position="524"/>
        <end position="535"/>
    </location>
</feature>
<accession>U2FGK7</accession>
<gene>
    <name evidence="3" type="ORF">HLRTI_000406</name>
</gene>
<feature type="transmembrane region" description="Helical" evidence="2">
    <location>
        <begin position="285"/>
        <end position="309"/>
    </location>
</feature>
<feature type="compositionally biased region" description="Basic and acidic residues" evidence="1">
    <location>
        <begin position="656"/>
        <end position="673"/>
    </location>
</feature>
<dbReference type="EMBL" id="AFNT02000003">
    <property type="protein sequence ID" value="ERJ07364.1"/>
    <property type="molecule type" value="Genomic_DNA"/>
</dbReference>
<sequence>MIEKISLTPLLLGGIAGAVDSLVSGIIEGIFSIFEQTLGAIFGPIGDKLADLWLDLITYTPTPTRGGSPAIMLEPDNAFWPEVWAYHQNFIEISIFLALALYVFANFIGTIPYVSSKYRERVGGTYIRTFVAVILSWPLLTMIIYLIDGINHLFAPDPKRFGTLLEYILGTGFVASIAGPQAVAGAAIAVFNLAFIAIIGALFFVRIFYMVFVMAFGPILVMGLSLDIPVVKGISKTLLTMWVKLGLAPALVGGIYTIAGLMMTKPDGSGGYSYEGLTGIGADSAGLILGLILMFVIPLVGLAGFYFAMQASMGAVGSQATRSLQRMNMSRKMGKSGGSGGSDDDNGGSSWVPNAVEDRVDQAKGKVDDYSQWKNKKAKGAAGATMGAAASAAGSGRNAAGRAGSGLGSAVGSKAGSLRNRIGSARAKRNNDTVKPAVAGEAMGSGGGSQSSYNEKERKAADALNDDGAGPLFSGPDQEGSASNEREALTPDEIVDPEPESSGALEEGEDQYTLDDDEFEHIGSEPVSGSDSGSSANVLTQPSTVSGSATALSGEGPDESDGIQSVSENEASSLTETETDQQPILDANAGDRKESRSAKPDTDTTADSRDADSPTEDVTTSDDFVMGEDADANNIVEGDQETHQDGTGVTDASLSKGDKSTDPETGELSKGDKSIGPTTSRTGSTNAQSSNTGSSSGTTGSTSGGSMRGGQNTSRTGSTNAQSTNTNSVEKSTQSTSGTAGSTSGGSMRGGQNTSRTGSTNSGSSSATSATNFTGPVDIGSNEGGSTTPVDPTAGAGTKAGSATPDIDTTPGSGKSENVESSPSASGASDSESSAEYTSGGSMRGGQNTSRTGSTNSGASTTPSNTGSSSGTTGSTSGGSMRGGQNTSRTGSPNTGSSDNQSTGRSTGSSSASSTTNLTGSTDSSPERSDSSTPVRSSGAGTENGSPRPDNDTTAGSTGTNTLSTGSQNTDPNTPAGESMRGGEDAPHSRPSGDSSDSETSPESSVNDRSQADSGEIDQDQNNTGEGDDQPEGSDAADGSDSE</sequence>
<feature type="compositionally biased region" description="Polar residues" evidence="1">
    <location>
        <begin position="562"/>
        <end position="582"/>
    </location>
</feature>
<feature type="transmembrane region" description="Helical" evidence="2">
    <location>
        <begin position="167"/>
        <end position="195"/>
    </location>
</feature>
<dbReference type="PATRIC" id="fig|1033806.13.peg.348"/>
<dbReference type="AlphaFoldDB" id="U2FGK7"/>
<feature type="transmembrane region" description="Helical" evidence="2">
    <location>
        <begin position="207"/>
        <end position="226"/>
    </location>
</feature>
<name>U2FGK7_9EURY</name>
<feature type="compositionally biased region" description="Polar residues" evidence="1">
    <location>
        <begin position="536"/>
        <end position="551"/>
    </location>
</feature>
<feature type="compositionally biased region" description="Polar residues" evidence="1">
    <location>
        <begin position="885"/>
        <end position="901"/>
    </location>
</feature>
<reference evidence="3 4" key="2">
    <citation type="journal article" date="2013" name="PLoS ONE">
        <title>INDIGO - INtegrated Data Warehouse of MIcrobial GenOmes with Examples from the Red Sea Extremophiles.</title>
        <authorList>
            <person name="Alam I."/>
            <person name="Antunes A."/>
            <person name="Kamau A.A."/>
            <person name="Ba Alawi W."/>
            <person name="Kalkatawi M."/>
            <person name="Stingl U."/>
            <person name="Bajic V.B."/>
        </authorList>
    </citation>
    <scope>NUCLEOTIDE SEQUENCE [LARGE SCALE GENOMIC DNA]</scope>
    <source>
        <strain evidence="3 4">SARL4B</strain>
    </source>
</reference>
<feature type="compositionally biased region" description="Polar residues" evidence="1">
    <location>
        <begin position="709"/>
        <end position="731"/>
    </location>
</feature>
<comment type="caution">
    <text evidence="3">The sequence shown here is derived from an EMBL/GenBank/DDBJ whole genome shotgun (WGS) entry which is preliminary data.</text>
</comment>
<feature type="region of interest" description="Disordered" evidence="1">
    <location>
        <begin position="395"/>
        <end position="1043"/>
    </location>
</feature>
<feature type="compositionally biased region" description="Low complexity" evidence="1">
    <location>
        <begin position="820"/>
        <end position="836"/>
    </location>
</feature>
<feature type="compositionally biased region" description="Acidic residues" evidence="1">
    <location>
        <begin position="506"/>
        <end position="519"/>
    </location>
</feature>
<feature type="compositionally biased region" description="Low complexity" evidence="1">
    <location>
        <begin position="750"/>
        <end position="775"/>
    </location>
</feature>
<dbReference type="InterPro" id="IPR045782">
    <property type="entry name" value="TrbL_3"/>
</dbReference>
<feature type="compositionally biased region" description="Low complexity" evidence="1">
    <location>
        <begin position="902"/>
        <end position="924"/>
    </location>
</feature>
<feature type="compositionally biased region" description="Low complexity" evidence="1">
    <location>
        <begin position="793"/>
        <end position="804"/>
    </location>
</feature>
<evidence type="ECO:0000256" key="1">
    <source>
        <dbReference type="SAM" id="MobiDB-lite"/>
    </source>
</evidence>
<dbReference type="RefSeq" id="WP_021029316.1">
    <property type="nucleotide sequence ID" value="NZ_AFNT02000003.1"/>
</dbReference>
<feature type="compositionally biased region" description="Low complexity" evidence="1">
    <location>
        <begin position="732"/>
        <end position="742"/>
    </location>
</feature>
<evidence type="ECO:0000256" key="2">
    <source>
        <dbReference type="SAM" id="Phobius"/>
    </source>
</evidence>
<feature type="compositionally biased region" description="Low complexity" evidence="1">
    <location>
        <begin position="682"/>
        <end position="701"/>
    </location>
</feature>
<evidence type="ECO:0000313" key="4">
    <source>
        <dbReference type="Proteomes" id="UP000003861"/>
    </source>
</evidence>
<feature type="compositionally biased region" description="Basic and acidic residues" evidence="1">
    <location>
        <begin position="589"/>
        <end position="612"/>
    </location>
</feature>
<feature type="transmembrane region" description="Helical" evidence="2">
    <location>
        <begin position="126"/>
        <end position="147"/>
    </location>
</feature>
<feature type="transmembrane region" description="Helical" evidence="2">
    <location>
        <begin position="93"/>
        <end position="114"/>
    </location>
</feature>
<keyword evidence="2" id="KW-0812">Transmembrane</keyword>
<feature type="compositionally biased region" description="Polar residues" evidence="1">
    <location>
        <begin position="935"/>
        <end position="945"/>
    </location>
</feature>
<dbReference type="Proteomes" id="UP000003861">
    <property type="component" value="Unassembled WGS sequence"/>
</dbReference>
<reference evidence="3 4" key="1">
    <citation type="journal article" date="2011" name="J. Bacteriol.">
        <title>Genome sequence of Halorhabdus tiamatea, the first archaeon isolated from a deep-sea anoxic brine lake.</title>
        <authorList>
            <person name="Antunes A."/>
            <person name="Alam I."/>
            <person name="Bajic V.B."/>
            <person name="Stingl U."/>
        </authorList>
    </citation>
    <scope>NUCLEOTIDE SEQUENCE [LARGE SCALE GENOMIC DNA]</scope>
    <source>
        <strain evidence="3 4">SARL4B</strain>
    </source>
</reference>
<feature type="compositionally biased region" description="Low complexity" evidence="1">
    <location>
        <begin position="952"/>
        <end position="970"/>
    </location>
</feature>